<accession>B2TSP1</accession>
<dbReference type="Proteomes" id="UP000001030">
    <property type="component" value="Plasmid pBS512_211"/>
</dbReference>
<proteinExistence type="predicted"/>
<gene>
    <name evidence="1" type="ordered locus">SbBS512_A0044</name>
</gene>
<evidence type="ECO:0000313" key="1">
    <source>
        <dbReference type="EMBL" id="ACD06217.1"/>
    </source>
</evidence>
<keyword evidence="1" id="KW-0614">Plasmid</keyword>
<protein>
    <submittedName>
        <fullName evidence="1">Uncharacterized protein</fullName>
    </submittedName>
</protein>
<evidence type="ECO:0000313" key="2">
    <source>
        <dbReference type="Proteomes" id="UP000001030"/>
    </source>
</evidence>
<reference evidence="2" key="1">
    <citation type="submission" date="2008-05" db="EMBL/GenBank/DDBJ databases">
        <title>Complete sequence of Shigella boydii serotype 18 strain BS512.</title>
        <authorList>
            <person name="Rasko D.A."/>
            <person name="Rosovitz M."/>
            <person name="Maurelli A.T."/>
            <person name="Myers G."/>
            <person name="Seshadri R."/>
            <person name="Cer R."/>
            <person name="Jiang L."/>
            <person name="Ravel J."/>
            <person name="Sebastian Y."/>
        </authorList>
    </citation>
    <scope>NUCLEOTIDE SEQUENCE [LARGE SCALE GENOMIC DNA]</scope>
    <source>
        <strain evidence="2">CDC 3083-94 / BS512</strain>
        <plasmid evidence="2">pBS512_211</plasmid>
    </source>
</reference>
<keyword evidence="2" id="KW-1185">Reference proteome</keyword>
<organism evidence="1 2">
    <name type="scientific">Shigella boydii serotype 18 (strain CDC 3083-94 / BS512)</name>
    <dbReference type="NCBI Taxonomy" id="344609"/>
    <lineage>
        <taxon>Bacteria</taxon>
        <taxon>Pseudomonadati</taxon>
        <taxon>Pseudomonadota</taxon>
        <taxon>Gammaproteobacteria</taxon>
        <taxon>Enterobacterales</taxon>
        <taxon>Enterobacteriaceae</taxon>
        <taxon>Shigella</taxon>
    </lineage>
</organism>
<dbReference type="EMBL" id="CP001062">
    <property type="protein sequence ID" value="ACD06217.1"/>
    <property type="molecule type" value="Genomic_DNA"/>
</dbReference>
<dbReference type="HOGENOM" id="CLU_3296457_0_0_6"/>
<name>B2TSP1_SHIB3</name>
<dbReference type="AlphaFoldDB" id="B2TSP1"/>
<sequence length="40" mass="4292">MGHYHDGIDADFQRTGSIANSGTVEAISVIWFLTPGLRAS</sequence>
<geneLocation type="plasmid" evidence="1 2">
    <name>pBS512_211</name>
</geneLocation>
<dbReference type="KEGG" id="sbc:SbBS512_A0044"/>